<dbReference type="SMART" id="SM00877">
    <property type="entry name" value="BMC"/>
    <property type="match status" value="1"/>
</dbReference>
<evidence type="ECO:0000313" key="6">
    <source>
        <dbReference type="Proteomes" id="UP000190328"/>
    </source>
</evidence>
<keyword evidence="6" id="KW-1185">Reference proteome</keyword>
<evidence type="ECO:0000256" key="3">
    <source>
        <dbReference type="PROSITE-ProRule" id="PRU01278"/>
    </source>
</evidence>
<dbReference type="AlphaFoldDB" id="A0A1T4K651"/>
<dbReference type="GO" id="GO:0031469">
    <property type="term" value="C:bacterial microcompartment"/>
    <property type="evidence" value="ECO:0007669"/>
    <property type="project" value="UniProtKB-SubCell"/>
</dbReference>
<dbReference type="InterPro" id="IPR037233">
    <property type="entry name" value="CcmK-like_sf"/>
</dbReference>
<dbReference type="PROSITE" id="PS51930">
    <property type="entry name" value="BMC_2"/>
    <property type="match status" value="1"/>
</dbReference>
<comment type="subcellular location">
    <subcellularLocation>
        <location evidence="1">Bacterial microcompartment</location>
    </subcellularLocation>
</comment>
<gene>
    <name evidence="5" type="ORF">SAMN02745116_00107</name>
</gene>
<accession>A0A1T4K651</accession>
<keyword evidence="2" id="KW-1283">Bacterial microcompartment</keyword>
<dbReference type="InterPro" id="IPR050575">
    <property type="entry name" value="BMC_shell"/>
</dbReference>
<dbReference type="OrthoDB" id="9812608at2"/>
<dbReference type="Gene3D" id="3.30.70.1710">
    <property type="match status" value="1"/>
</dbReference>
<dbReference type="EMBL" id="FUXI01000001">
    <property type="protein sequence ID" value="SJZ37920.1"/>
    <property type="molecule type" value="Genomic_DNA"/>
</dbReference>
<dbReference type="PANTHER" id="PTHR33941">
    <property type="entry name" value="PROPANEDIOL UTILIZATION PROTEIN PDUA"/>
    <property type="match status" value="1"/>
</dbReference>
<dbReference type="PANTHER" id="PTHR33941:SF11">
    <property type="entry name" value="BACTERIAL MICROCOMPARTMENT SHELL PROTEIN PDUJ"/>
    <property type="match status" value="1"/>
</dbReference>
<dbReference type="Proteomes" id="UP000190328">
    <property type="component" value="Unassembled WGS sequence"/>
</dbReference>
<dbReference type="Pfam" id="PF00936">
    <property type="entry name" value="BMC"/>
    <property type="match status" value="1"/>
</dbReference>
<evidence type="ECO:0000256" key="2">
    <source>
        <dbReference type="ARBA" id="ARBA00024446"/>
    </source>
</evidence>
<dbReference type="CDD" id="cd07045">
    <property type="entry name" value="BMC_CcmK_like"/>
    <property type="match status" value="1"/>
</dbReference>
<evidence type="ECO:0000256" key="1">
    <source>
        <dbReference type="ARBA" id="ARBA00024322"/>
    </source>
</evidence>
<reference evidence="5 6" key="1">
    <citation type="submission" date="2017-02" db="EMBL/GenBank/DDBJ databases">
        <authorList>
            <person name="Peterson S.W."/>
        </authorList>
    </citation>
    <scope>NUCLEOTIDE SEQUENCE [LARGE SCALE GENOMIC DNA]</scope>
    <source>
        <strain evidence="5 6">ATCC BAA-1030</strain>
    </source>
</reference>
<protein>
    <submittedName>
        <fullName evidence="5">Carboxysome shell and ethanolamine utilization microcompartment protein CcmL/EutN</fullName>
    </submittedName>
</protein>
<evidence type="ECO:0000313" key="5">
    <source>
        <dbReference type="EMBL" id="SJZ37920.1"/>
    </source>
</evidence>
<organism evidence="5 6">
    <name type="scientific">Pilibacter termitis</name>
    <dbReference type="NCBI Taxonomy" id="263852"/>
    <lineage>
        <taxon>Bacteria</taxon>
        <taxon>Bacillati</taxon>
        <taxon>Bacillota</taxon>
        <taxon>Bacilli</taxon>
        <taxon>Lactobacillales</taxon>
        <taxon>Enterococcaceae</taxon>
        <taxon>Pilibacter</taxon>
    </lineage>
</organism>
<dbReference type="RefSeq" id="WP_078806078.1">
    <property type="nucleotide sequence ID" value="NZ_FUXI01000001.1"/>
</dbReference>
<dbReference type="InterPro" id="IPR000249">
    <property type="entry name" value="BMC_dom"/>
</dbReference>
<name>A0A1T4K651_9ENTE</name>
<dbReference type="STRING" id="263852.SAMN02745116_00107"/>
<feature type="domain" description="BMC" evidence="4">
    <location>
        <begin position="4"/>
        <end position="88"/>
    </location>
</feature>
<dbReference type="SUPFAM" id="SSF143414">
    <property type="entry name" value="CcmK-like"/>
    <property type="match status" value="1"/>
</dbReference>
<comment type="similarity">
    <text evidence="3">Belongs to the bacterial microcompartments protein family.</text>
</comment>
<evidence type="ECO:0000259" key="4">
    <source>
        <dbReference type="PROSITE" id="PS51930"/>
    </source>
</evidence>
<sequence length="170" mass="18911">METALGMVEVRGFLAAVAVTDAMLKSADVHLQSSEKTKGGLTTVVVRGDVGAIRAAIDAGVEIAKQLNGYLSHHVIARVDSQTDTLLTKKQQEKEKTIETIERNEVKMEQGEEHSEENFSEEELNKMKVVDLRSLAYAINLPNLTKKEIKFANKELLVRSILNYKKEEGK</sequence>
<dbReference type="InterPro" id="IPR044872">
    <property type="entry name" value="CcmK/CsoS1_BMC"/>
</dbReference>
<proteinExistence type="inferred from homology"/>